<organism evidence="2 3">
    <name type="scientific">Armatimonas rosea</name>
    <dbReference type="NCBI Taxonomy" id="685828"/>
    <lineage>
        <taxon>Bacteria</taxon>
        <taxon>Bacillati</taxon>
        <taxon>Armatimonadota</taxon>
        <taxon>Armatimonadia</taxon>
        <taxon>Armatimonadales</taxon>
        <taxon>Armatimonadaceae</taxon>
        <taxon>Armatimonas</taxon>
    </lineage>
</organism>
<sequence>MAASTQADPLLLRFPFAGDASLRLRPGLNMADNEDFFLFCQDNAELQIERTATGELSIEMPTKSLTSKRNALLTTYLGMWNLQNGLGDTYESSGGFILPNSAVRSPDAAWISHERLATLTPEQRDGFLPLAPDFIVELRSETDRLLALQDKMEEWRDNGVRLGLLLDPTTRTVYLYRPDTEPLTLTDPEVVDCAPELPGFALNVRSLFELTV</sequence>
<dbReference type="SUPFAM" id="SSF52980">
    <property type="entry name" value="Restriction endonuclease-like"/>
    <property type="match status" value="1"/>
</dbReference>
<feature type="domain" description="Putative restriction endonuclease" evidence="1">
    <location>
        <begin position="34"/>
        <end position="204"/>
    </location>
</feature>
<dbReference type="PANTHER" id="PTHR34107:SF7">
    <property type="entry name" value="SLR2092 PROTEIN"/>
    <property type="match status" value="1"/>
</dbReference>
<dbReference type="InterPro" id="IPR008538">
    <property type="entry name" value="Uma2"/>
</dbReference>
<dbReference type="RefSeq" id="WP_184194947.1">
    <property type="nucleotide sequence ID" value="NZ_JACHGW010000002.1"/>
</dbReference>
<evidence type="ECO:0000313" key="3">
    <source>
        <dbReference type="Proteomes" id="UP000520814"/>
    </source>
</evidence>
<evidence type="ECO:0000259" key="1">
    <source>
        <dbReference type="Pfam" id="PF05685"/>
    </source>
</evidence>
<keyword evidence="3" id="KW-1185">Reference proteome</keyword>
<gene>
    <name evidence="2" type="ORF">HNQ39_002074</name>
</gene>
<name>A0A7W9W665_ARMRO</name>
<comment type="caution">
    <text evidence="2">The sequence shown here is derived from an EMBL/GenBank/DDBJ whole genome shotgun (WGS) entry which is preliminary data.</text>
</comment>
<keyword evidence="2" id="KW-0378">Hydrolase</keyword>
<evidence type="ECO:0000313" key="2">
    <source>
        <dbReference type="EMBL" id="MBB6050283.1"/>
    </source>
</evidence>
<dbReference type="InterPro" id="IPR011335">
    <property type="entry name" value="Restrct_endonuc-II-like"/>
</dbReference>
<dbReference type="CDD" id="cd06260">
    <property type="entry name" value="DUF820-like"/>
    <property type="match status" value="1"/>
</dbReference>
<dbReference type="GO" id="GO:0004519">
    <property type="term" value="F:endonuclease activity"/>
    <property type="evidence" value="ECO:0007669"/>
    <property type="project" value="UniProtKB-KW"/>
</dbReference>
<dbReference type="InterPro" id="IPR012296">
    <property type="entry name" value="Nuclease_put_TT1808"/>
</dbReference>
<protein>
    <submittedName>
        <fullName evidence="2">Uma2 family endonuclease</fullName>
    </submittedName>
</protein>
<dbReference type="AlphaFoldDB" id="A0A7W9W665"/>
<dbReference type="EMBL" id="JACHGW010000002">
    <property type="protein sequence ID" value="MBB6050283.1"/>
    <property type="molecule type" value="Genomic_DNA"/>
</dbReference>
<keyword evidence="2" id="KW-0255">Endonuclease</keyword>
<keyword evidence="2" id="KW-0540">Nuclease</keyword>
<accession>A0A7W9W665</accession>
<proteinExistence type="predicted"/>
<dbReference type="Pfam" id="PF05685">
    <property type="entry name" value="Uma2"/>
    <property type="match status" value="1"/>
</dbReference>
<reference evidence="2 3" key="1">
    <citation type="submission" date="2020-08" db="EMBL/GenBank/DDBJ databases">
        <title>Genomic Encyclopedia of Type Strains, Phase IV (KMG-IV): sequencing the most valuable type-strain genomes for metagenomic binning, comparative biology and taxonomic classification.</title>
        <authorList>
            <person name="Goeker M."/>
        </authorList>
    </citation>
    <scope>NUCLEOTIDE SEQUENCE [LARGE SCALE GENOMIC DNA]</scope>
    <source>
        <strain evidence="2 3">DSM 23562</strain>
    </source>
</reference>
<dbReference type="Gene3D" id="3.90.1570.10">
    <property type="entry name" value="tt1808, chain A"/>
    <property type="match status" value="1"/>
</dbReference>
<dbReference type="Proteomes" id="UP000520814">
    <property type="component" value="Unassembled WGS sequence"/>
</dbReference>
<dbReference type="PANTHER" id="PTHR34107">
    <property type="entry name" value="SLL0198 PROTEIN-RELATED"/>
    <property type="match status" value="1"/>
</dbReference>